<evidence type="ECO:0000259" key="1">
    <source>
        <dbReference type="PROSITE" id="PS51186"/>
    </source>
</evidence>
<dbReference type="Pfam" id="PF13508">
    <property type="entry name" value="Acetyltransf_7"/>
    <property type="match status" value="1"/>
</dbReference>
<sequence>MLQPKTCWVLDDDHGNAVGYLLGVMDTRSFVQKYKDVYVPYLISKGLEEPGAHEPSDWDTNLPNALKKIMHHPEGSLHPDAPDLIKNYPGHLHIDVLSSYQRQGYGRQLICTMERRAKEMQTPGIHLLMAAANQEGKIFYPKVGFIRFPQVLDDGDSGEEGRDKTTIWFVKTL</sequence>
<dbReference type="AlphaFoldDB" id="A0A072PDW6"/>
<name>A0A072PDW6_9EURO</name>
<dbReference type="Proteomes" id="UP000027920">
    <property type="component" value="Unassembled WGS sequence"/>
</dbReference>
<dbReference type="GO" id="GO:0016747">
    <property type="term" value="F:acyltransferase activity, transferring groups other than amino-acyl groups"/>
    <property type="evidence" value="ECO:0007669"/>
    <property type="project" value="InterPro"/>
</dbReference>
<dbReference type="SUPFAM" id="SSF55729">
    <property type="entry name" value="Acyl-CoA N-acyltransferases (Nat)"/>
    <property type="match status" value="1"/>
</dbReference>
<dbReference type="Gene3D" id="3.40.630.30">
    <property type="match status" value="1"/>
</dbReference>
<dbReference type="PROSITE" id="PS51186">
    <property type="entry name" value="GNAT"/>
    <property type="match status" value="1"/>
</dbReference>
<dbReference type="EMBL" id="AMGV01000012">
    <property type="protein sequence ID" value="KEF53745.1"/>
    <property type="molecule type" value="Genomic_DNA"/>
</dbReference>
<proteinExistence type="predicted"/>
<comment type="caution">
    <text evidence="2">The sequence shown here is derived from an EMBL/GenBank/DDBJ whole genome shotgun (WGS) entry which is preliminary data.</text>
</comment>
<dbReference type="STRING" id="1182545.A0A072PDW6"/>
<evidence type="ECO:0000313" key="2">
    <source>
        <dbReference type="EMBL" id="KEF53745.1"/>
    </source>
</evidence>
<feature type="domain" description="N-acetyltransferase" evidence="1">
    <location>
        <begin position="25"/>
        <end position="173"/>
    </location>
</feature>
<evidence type="ECO:0000313" key="3">
    <source>
        <dbReference type="Proteomes" id="UP000027920"/>
    </source>
</evidence>
<dbReference type="VEuPathDB" id="FungiDB:A1O9_10146"/>
<accession>A0A072PDW6</accession>
<dbReference type="OrthoDB" id="64477at2759"/>
<dbReference type="InterPro" id="IPR000182">
    <property type="entry name" value="GNAT_dom"/>
</dbReference>
<gene>
    <name evidence="2" type="ORF">A1O9_10146</name>
</gene>
<keyword evidence="3" id="KW-1185">Reference proteome</keyword>
<dbReference type="CDD" id="cd04301">
    <property type="entry name" value="NAT_SF"/>
    <property type="match status" value="1"/>
</dbReference>
<dbReference type="HOGENOM" id="CLU_086044_0_0_1"/>
<dbReference type="RefSeq" id="XP_013256335.1">
    <property type="nucleotide sequence ID" value="XM_013400881.1"/>
</dbReference>
<organism evidence="2 3">
    <name type="scientific">Exophiala aquamarina CBS 119918</name>
    <dbReference type="NCBI Taxonomy" id="1182545"/>
    <lineage>
        <taxon>Eukaryota</taxon>
        <taxon>Fungi</taxon>
        <taxon>Dikarya</taxon>
        <taxon>Ascomycota</taxon>
        <taxon>Pezizomycotina</taxon>
        <taxon>Eurotiomycetes</taxon>
        <taxon>Chaetothyriomycetidae</taxon>
        <taxon>Chaetothyriales</taxon>
        <taxon>Herpotrichiellaceae</taxon>
        <taxon>Exophiala</taxon>
    </lineage>
</organism>
<protein>
    <recommendedName>
        <fullName evidence="1">N-acetyltransferase domain-containing protein</fullName>
    </recommendedName>
</protein>
<dbReference type="GeneID" id="25285051"/>
<reference evidence="2 3" key="1">
    <citation type="submission" date="2013-03" db="EMBL/GenBank/DDBJ databases">
        <title>The Genome Sequence of Exophiala aquamarina CBS 119918.</title>
        <authorList>
            <consortium name="The Broad Institute Genomics Platform"/>
            <person name="Cuomo C."/>
            <person name="de Hoog S."/>
            <person name="Gorbushina A."/>
            <person name="Walker B."/>
            <person name="Young S.K."/>
            <person name="Zeng Q."/>
            <person name="Gargeya S."/>
            <person name="Fitzgerald M."/>
            <person name="Haas B."/>
            <person name="Abouelleil A."/>
            <person name="Allen A.W."/>
            <person name="Alvarado L."/>
            <person name="Arachchi H.M."/>
            <person name="Berlin A.M."/>
            <person name="Chapman S.B."/>
            <person name="Gainer-Dewar J."/>
            <person name="Goldberg J."/>
            <person name="Griggs A."/>
            <person name="Gujja S."/>
            <person name="Hansen M."/>
            <person name="Howarth C."/>
            <person name="Imamovic A."/>
            <person name="Ireland A."/>
            <person name="Larimer J."/>
            <person name="McCowan C."/>
            <person name="Murphy C."/>
            <person name="Pearson M."/>
            <person name="Poon T.W."/>
            <person name="Priest M."/>
            <person name="Roberts A."/>
            <person name="Saif S."/>
            <person name="Shea T."/>
            <person name="Sisk P."/>
            <person name="Sykes S."/>
            <person name="Wortman J."/>
            <person name="Nusbaum C."/>
            <person name="Birren B."/>
        </authorList>
    </citation>
    <scope>NUCLEOTIDE SEQUENCE [LARGE SCALE GENOMIC DNA]</scope>
    <source>
        <strain evidence="2 3">CBS 119918</strain>
    </source>
</reference>
<dbReference type="InterPro" id="IPR016181">
    <property type="entry name" value="Acyl_CoA_acyltransferase"/>
</dbReference>